<protein>
    <submittedName>
        <fullName evidence="1">Uncharacterized protein</fullName>
    </submittedName>
</protein>
<sequence>MEIIEFQRKLLSEYKSVYPEPGTAGNKRASVSVPHIELWRTYRSGLCWVDVFKKSGSGSERISPHRGSQFLMLWRTLGKLHYALCSPGLSPPLKKDDKASFSL</sequence>
<name>A0AAV7J199_COTGL</name>
<organism evidence="1 2">
    <name type="scientific">Cotesia glomerata</name>
    <name type="common">Lepidopteran parasitic wasp</name>
    <name type="synonym">Apanteles glomeratus</name>
    <dbReference type="NCBI Taxonomy" id="32391"/>
    <lineage>
        <taxon>Eukaryota</taxon>
        <taxon>Metazoa</taxon>
        <taxon>Ecdysozoa</taxon>
        <taxon>Arthropoda</taxon>
        <taxon>Hexapoda</taxon>
        <taxon>Insecta</taxon>
        <taxon>Pterygota</taxon>
        <taxon>Neoptera</taxon>
        <taxon>Endopterygota</taxon>
        <taxon>Hymenoptera</taxon>
        <taxon>Apocrita</taxon>
        <taxon>Ichneumonoidea</taxon>
        <taxon>Braconidae</taxon>
        <taxon>Microgastrinae</taxon>
        <taxon>Cotesia</taxon>
    </lineage>
</organism>
<gene>
    <name evidence="1" type="ORF">KQX54_007992</name>
</gene>
<evidence type="ECO:0000313" key="1">
    <source>
        <dbReference type="EMBL" id="KAH0563907.1"/>
    </source>
</evidence>
<reference evidence="1 2" key="1">
    <citation type="journal article" date="2021" name="J. Hered.">
        <title>A chromosome-level genome assembly of the parasitoid wasp, Cotesia glomerata (Hymenoptera: Braconidae).</title>
        <authorList>
            <person name="Pinto B.J."/>
            <person name="Weis J.J."/>
            <person name="Gamble T."/>
            <person name="Ode P.J."/>
            <person name="Paul R."/>
            <person name="Zaspel J.M."/>
        </authorList>
    </citation>
    <scope>NUCLEOTIDE SEQUENCE [LARGE SCALE GENOMIC DNA]</scope>
    <source>
        <strain evidence="1">CgM1</strain>
    </source>
</reference>
<keyword evidence="2" id="KW-1185">Reference proteome</keyword>
<dbReference type="AlphaFoldDB" id="A0AAV7J199"/>
<dbReference type="EMBL" id="JAHXZJ010000002">
    <property type="protein sequence ID" value="KAH0563907.1"/>
    <property type="molecule type" value="Genomic_DNA"/>
</dbReference>
<evidence type="ECO:0000313" key="2">
    <source>
        <dbReference type="Proteomes" id="UP000826195"/>
    </source>
</evidence>
<proteinExistence type="predicted"/>
<accession>A0AAV7J199</accession>
<comment type="caution">
    <text evidence="1">The sequence shown here is derived from an EMBL/GenBank/DDBJ whole genome shotgun (WGS) entry which is preliminary data.</text>
</comment>
<dbReference type="Proteomes" id="UP000826195">
    <property type="component" value="Unassembled WGS sequence"/>
</dbReference>